<dbReference type="EMBL" id="MFKM01000038">
    <property type="protein sequence ID" value="OGG42808.1"/>
    <property type="molecule type" value="Genomic_DNA"/>
</dbReference>
<reference evidence="2 3" key="1">
    <citation type="journal article" date="2016" name="Nat. Commun.">
        <title>Thousands of microbial genomes shed light on interconnected biogeochemical processes in an aquifer system.</title>
        <authorList>
            <person name="Anantharaman K."/>
            <person name="Brown C.T."/>
            <person name="Hug L.A."/>
            <person name="Sharon I."/>
            <person name="Castelle C.J."/>
            <person name="Probst A.J."/>
            <person name="Thomas B.C."/>
            <person name="Singh A."/>
            <person name="Wilkins M.J."/>
            <person name="Karaoz U."/>
            <person name="Brodie E.L."/>
            <person name="Williams K.H."/>
            <person name="Hubbard S.S."/>
            <person name="Banfield J.F."/>
        </authorList>
    </citation>
    <scope>NUCLEOTIDE SEQUENCE [LARGE SCALE GENOMIC DNA]</scope>
</reference>
<organism evidence="2 3">
    <name type="scientific">Candidatus Jorgensenbacteria bacterium RIFCSPLOWO2_12_FULL_42_11</name>
    <dbReference type="NCBI Taxonomy" id="1798473"/>
    <lineage>
        <taxon>Bacteria</taxon>
        <taxon>Candidatus Joergenseniibacteriota</taxon>
    </lineage>
</organism>
<dbReference type="Gene3D" id="6.10.250.2410">
    <property type="match status" value="1"/>
</dbReference>
<evidence type="ECO:0000256" key="1">
    <source>
        <dbReference type="ARBA" id="ARBA00044777"/>
    </source>
</evidence>
<dbReference type="Pfam" id="PF02616">
    <property type="entry name" value="SMC_ScpA"/>
    <property type="match status" value="1"/>
</dbReference>
<protein>
    <recommendedName>
        <fullName evidence="1">Segregation and condensation protein A</fullName>
    </recommendedName>
</protein>
<gene>
    <name evidence="2" type="ORF">A3G50_02600</name>
</gene>
<dbReference type="Proteomes" id="UP000176633">
    <property type="component" value="Unassembled WGS sequence"/>
</dbReference>
<proteinExistence type="predicted"/>
<evidence type="ECO:0000313" key="3">
    <source>
        <dbReference type="Proteomes" id="UP000176633"/>
    </source>
</evidence>
<dbReference type="PANTHER" id="PTHR33969">
    <property type="entry name" value="SEGREGATION AND CONDENSATION PROTEIN A"/>
    <property type="match status" value="1"/>
</dbReference>
<dbReference type="InterPro" id="IPR003768">
    <property type="entry name" value="ScpA"/>
</dbReference>
<accession>A0A1F6C159</accession>
<dbReference type="Gene3D" id="1.10.10.580">
    <property type="entry name" value="Structural maintenance of chromosome 1. Chain E"/>
    <property type="match status" value="1"/>
</dbReference>
<dbReference type="InterPro" id="IPR023093">
    <property type="entry name" value="ScpA-like_C"/>
</dbReference>
<sequence length="232" mass="27091">MVYEFKSEQYSGPIEKLLELIEEKKLEITQLNLALITADFLTYLTTIEKQAPGILADFLAVASRLLLIKSKALVPNLVLEQEEEEEIRDLEKRLKIYQEFKAARNYLKNLWQEQPLVFSREFLAASGKLFYPPKNLKPTDLKVVIERLLAELRKIVYETKDFKIEVINLEEKMREFLERLKTAQAVNFGKMTDSQSRAEIITCFLVILHLIKDQLINVEQGEHFSEITIEKI</sequence>
<dbReference type="PANTHER" id="PTHR33969:SF2">
    <property type="entry name" value="SEGREGATION AND CONDENSATION PROTEIN A"/>
    <property type="match status" value="1"/>
</dbReference>
<dbReference type="AlphaFoldDB" id="A0A1F6C159"/>
<dbReference type="STRING" id="1798473.A3G50_02600"/>
<dbReference type="SUPFAM" id="SSF46785">
    <property type="entry name" value="Winged helix' DNA-binding domain"/>
    <property type="match status" value="1"/>
</dbReference>
<name>A0A1F6C159_9BACT</name>
<comment type="caution">
    <text evidence="2">The sequence shown here is derived from an EMBL/GenBank/DDBJ whole genome shotgun (WGS) entry which is preliminary data.</text>
</comment>
<evidence type="ECO:0000313" key="2">
    <source>
        <dbReference type="EMBL" id="OGG42808.1"/>
    </source>
</evidence>
<dbReference type="InterPro" id="IPR036390">
    <property type="entry name" value="WH_DNA-bd_sf"/>
</dbReference>